<feature type="domain" description="Amidohydrolase-related" evidence="2">
    <location>
        <begin position="211"/>
        <end position="411"/>
    </location>
</feature>
<evidence type="ECO:0000256" key="1">
    <source>
        <dbReference type="ARBA" id="ARBA00022975"/>
    </source>
</evidence>
<dbReference type="InterPro" id="IPR004722">
    <property type="entry name" value="DHOase"/>
</dbReference>
<evidence type="ECO:0000313" key="4">
    <source>
        <dbReference type="Proteomes" id="UP000233350"/>
    </source>
</evidence>
<proteinExistence type="predicted"/>
<keyword evidence="4" id="KW-1185">Reference proteome</keyword>
<dbReference type="Gene3D" id="3.20.20.140">
    <property type="entry name" value="Metal-dependent hydrolases"/>
    <property type="match status" value="1"/>
</dbReference>
<dbReference type="GO" id="GO:0006145">
    <property type="term" value="P:purine nucleobase catabolic process"/>
    <property type="evidence" value="ECO:0007669"/>
    <property type="project" value="TreeGrafter"/>
</dbReference>
<dbReference type="GO" id="GO:0004038">
    <property type="term" value="F:allantoinase activity"/>
    <property type="evidence" value="ECO:0007669"/>
    <property type="project" value="TreeGrafter"/>
</dbReference>
<gene>
    <name evidence="3" type="ORF">BCM31_07335</name>
</gene>
<dbReference type="GeneID" id="97290361"/>
<dbReference type="PANTHER" id="PTHR43668">
    <property type="entry name" value="ALLANTOINASE"/>
    <property type="match status" value="1"/>
</dbReference>
<dbReference type="InterPro" id="IPR050138">
    <property type="entry name" value="DHOase/Allantoinase_Hydrolase"/>
</dbReference>
<dbReference type="GO" id="GO:0004151">
    <property type="term" value="F:dihydroorotase activity"/>
    <property type="evidence" value="ECO:0007669"/>
    <property type="project" value="InterPro"/>
</dbReference>
<dbReference type="CDD" id="cd01317">
    <property type="entry name" value="DHOase_IIa"/>
    <property type="match status" value="1"/>
</dbReference>
<evidence type="ECO:0000313" key="3">
    <source>
        <dbReference type="EMBL" id="PKT81465.1"/>
    </source>
</evidence>
<evidence type="ECO:0000259" key="2">
    <source>
        <dbReference type="Pfam" id="PF01979"/>
    </source>
</evidence>
<dbReference type="AlphaFoldDB" id="A0A2N3PJV3"/>
<dbReference type="Pfam" id="PF01979">
    <property type="entry name" value="Amidohydro_1"/>
    <property type="match status" value="1"/>
</dbReference>
<dbReference type="STRING" id="556267.HWAG_01104"/>
<dbReference type="GO" id="GO:0005737">
    <property type="term" value="C:cytoplasm"/>
    <property type="evidence" value="ECO:0007669"/>
    <property type="project" value="TreeGrafter"/>
</dbReference>
<accession>A0A2N3PJV3</accession>
<dbReference type="InterPro" id="IPR032466">
    <property type="entry name" value="Metal_Hydrolase"/>
</dbReference>
<dbReference type="SUPFAM" id="SSF51338">
    <property type="entry name" value="Composite domain of metallo-dependent hydrolases"/>
    <property type="match status" value="1"/>
</dbReference>
<reference evidence="3 4" key="1">
    <citation type="submission" date="2016-07" db="EMBL/GenBank/DDBJ databases">
        <title>Detection of Helicobacter winghamensis from caecal content of red fox (Vulpes vulpes).</title>
        <authorList>
            <person name="Zanoni R.G."/>
            <person name="Florio D."/>
            <person name="Caffara M."/>
            <person name="Renzi M."/>
            <person name="Parisi A."/>
            <person name="Pasquali F."/>
            <person name="Manfreda G."/>
        </authorList>
    </citation>
    <scope>NUCLEOTIDE SEQUENCE [LARGE SCALE GENOMIC DNA]</scope>
    <source>
        <strain evidence="3 4">295_13</strain>
    </source>
</reference>
<dbReference type="RefSeq" id="WP_006802800.1">
    <property type="nucleotide sequence ID" value="NZ_CABKOI010000020.1"/>
</dbReference>
<sequence>MIIRGAMICDANGEQKGDVRIKGNKIAQVDRSILPQENEEIIEAENLVLLPGAIDLNTRVSNGILSKENLLKLSQKAAKGGITQALLMPDCKPTLSSELGLELLNVIKDELKAEIIGISEAINTESENALNELAMLYKKGAKGIFVKSNTDGNLLRRACEFALMFDVPMFFVCEDESLSANGVMNDGELSSVLGLPAIPTLSETKEVAQMAEVARFMGVKAVFLGLATQRSVEIIQQLKVATKQKSELYLQTSIHHLILTETLCNNYNTAAKIKPPLKSESTRKALVKSVKKGEITLLTSLQSEKSLAQKDLAFEEAAFGVDMIESFMGLCYTLLVKMEHLTLSEFSKILSFNPANVLGLANKGLIAQGYDADLVLFNPKETSVVSNIESPYYDSIIHGQVKRVFVGGKEVVF</sequence>
<dbReference type="PANTHER" id="PTHR43668:SF2">
    <property type="entry name" value="ALLANTOINASE"/>
    <property type="match status" value="1"/>
</dbReference>
<dbReference type="OrthoDB" id="9803027at2"/>
<comment type="caution">
    <text evidence="3">The sequence shown here is derived from an EMBL/GenBank/DDBJ whole genome shotgun (WGS) entry which is preliminary data.</text>
</comment>
<dbReference type="InterPro" id="IPR011059">
    <property type="entry name" value="Metal-dep_hydrolase_composite"/>
</dbReference>
<dbReference type="InterPro" id="IPR006680">
    <property type="entry name" value="Amidohydro-rel"/>
</dbReference>
<dbReference type="EMBL" id="MBPK01000022">
    <property type="protein sequence ID" value="PKT81465.1"/>
    <property type="molecule type" value="Genomic_DNA"/>
</dbReference>
<dbReference type="Proteomes" id="UP000233350">
    <property type="component" value="Unassembled WGS sequence"/>
</dbReference>
<organism evidence="3 4">
    <name type="scientific">Helicobacter winghamensis</name>
    <dbReference type="NCBI Taxonomy" id="157268"/>
    <lineage>
        <taxon>Bacteria</taxon>
        <taxon>Pseudomonadati</taxon>
        <taxon>Campylobacterota</taxon>
        <taxon>Epsilonproteobacteria</taxon>
        <taxon>Campylobacterales</taxon>
        <taxon>Helicobacteraceae</taxon>
        <taxon>Helicobacter</taxon>
    </lineage>
</organism>
<dbReference type="GO" id="GO:0046872">
    <property type="term" value="F:metal ion binding"/>
    <property type="evidence" value="ECO:0007669"/>
    <property type="project" value="InterPro"/>
</dbReference>
<protein>
    <submittedName>
        <fullName evidence="3">Dihydroorotase</fullName>
    </submittedName>
</protein>
<dbReference type="SUPFAM" id="SSF51556">
    <property type="entry name" value="Metallo-dependent hydrolases"/>
    <property type="match status" value="1"/>
</dbReference>
<dbReference type="GO" id="GO:0006221">
    <property type="term" value="P:pyrimidine nucleotide biosynthetic process"/>
    <property type="evidence" value="ECO:0007669"/>
    <property type="project" value="UniProtKB-KW"/>
</dbReference>
<name>A0A2N3PJV3_9HELI</name>
<keyword evidence="1" id="KW-0665">Pyrimidine biosynthesis</keyword>